<comment type="caution">
    <text evidence="1">The sequence shown here is derived from an EMBL/GenBank/DDBJ whole genome shotgun (WGS) entry which is preliminary data.</text>
</comment>
<dbReference type="Proteomes" id="UP000299102">
    <property type="component" value="Unassembled WGS sequence"/>
</dbReference>
<accession>A0A4C1WQ29</accession>
<name>A0A4C1WQ29_EUMVA</name>
<protein>
    <submittedName>
        <fullName evidence="1">Uncharacterized protein</fullName>
    </submittedName>
</protein>
<sequence>MPDEERIRPMKRGSVGLLFWRKLPDFSLTGRNPTAKSAILRRSPLYRRSRWSILCFSQYIVYSTDDSLQTGGTRKVLSTLELCISSHGPKRNSSKHELPIFKAPGQQLCGCHPRFLHNAMSALENDNGTDRDAARQSVALQCVTNVRKDAHDLISRHRASTKPAEFQSD</sequence>
<reference evidence="1 2" key="1">
    <citation type="journal article" date="2019" name="Commun. Biol.">
        <title>The bagworm genome reveals a unique fibroin gene that provides high tensile strength.</title>
        <authorList>
            <person name="Kono N."/>
            <person name="Nakamura H."/>
            <person name="Ohtoshi R."/>
            <person name="Tomita M."/>
            <person name="Numata K."/>
            <person name="Arakawa K."/>
        </authorList>
    </citation>
    <scope>NUCLEOTIDE SEQUENCE [LARGE SCALE GENOMIC DNA]</scope>
</reference>
<evidence type="ECO:0000313" key="2">
    <source>
        <dbReference type="Proteomes" id="UP000299102"/>
    </source>
</evidence>
<gene>
    <name evidence="1" type="ORF">EVAR_31947_1</name>
</gene>
<organism evidence="1 2">
    <name type="scientific">Eumeta variegata</name>
    <name type="common">Bagworm moth</name>
    <name type="synonym">Eumeta japonica</name>
    <dbReference type="NCBI Taxonomy" id="151549"/>
    <lineage>
        <taxon>Eukaryota</taxon>
        <taxon>Metazoa</taxon>
        <taxon>Ecdysozoa</taxon>
        <taxon>Arthropoda</taxon>
        <taxon>Hexapoda</taxon>
        <taxon>Insecta</taxon>
        <taxon>Pterygota</taxon>
        <taxon>Neoptera</taxon>
        <taxon>Endopterygota</taxon>
        <taxon>Lepidoptera</taxon>
        <taxon>Glossata</taxon>
        <taxon>Ditrysia</taxon>
        <taxon>Tineoidea</taxon>
        <taxon>Psychidae</taxon>
        <taxon>Oiketicinae</taxon>
        <taxon>Eumeta</taxon>
    </lineage>
</organism>
<proteinExistence type="predicted"/>
<dbReference type="AlphaFoldDB" id="A0A4C1WQ29"/>
<dbReference type="EMBL" id="BGZK01000623">
    <property type="protein sequence ID" value="GBP53391.1"/>
    <property type="molecule type" value="Genomic_DNA"/>
</dbReference>
<keyword evidence="2" id="KW-1185">Reference proteome</keyword>
<evidence type="ECO:0000313" key="1">
    <source>
        <dbReference type="EMBL" id="GBP53391.1"/>
    </source>
</evidence>